<evidence type="ECO:0000313" key="7">
    <source>
        <dbReference type="Proteomes" id="UP001320898"/>
    </source>
</evidence>
<dbReference type="RefSeq" id="WP_261617863.1">
    <property type="nucleotide sequence ID" value="NZ_JALIDZ010000011.1"/>
</dbReference>
<reference evidence="6 7" key="1">
    <citation type="submission" date="2022-04" db="EMBL/GenBank/DDBJ databases">
        <authorList>
            <person name="Ye Y.-Q."/>
            <person name="Du Z.-J."/>
        </authorList>
    </citation>
    <scope>NUCLEOTIDE SEQUENCE [LARGE SCALE GENOMIC DNA]</scope>
    <source>
        <strain evidence="6 7">A6E488</strain>
    </source>
</reference>
<keyword evidence="4" id="KW-0732">Signal</keyword>
<keyword evidence="7" id="KW-1185">Reference proteome</keyword>
<dbReference type="PIRSF" id="PIRSF002741">
    <property type="entry name" value="MppA"/>
    <property type="match status" value="1"/>
</dbReference>
<evidence type="ECO:0000313" key="6">
    <source>
        <dbReference type="EMBL" id="MCT8974278.1"/>
    </source>
</evidence>
<dbReference type="Proteomes" id="UP001320898">
    <property type="component" value="Unassembled WGS sequence"/>
</dbReference>
<evidence type="ECO:0000256" key="3">
    <source>
        <dbReference type="ARBA" id="ARBA00022448"/>
    </source>
</evidence>
<gene>
    <name evidence="6" type="ORF">MUB46_20620</name>
</gene>
<dbReference type="PANTHER" id="PTHR30290:SF9">
    <property type="entry name" value="OLIGOPEPTIDE-BINDING PROTEIN APPA"/>
    <property type="match status" value="1"/>
</dbReference>
<evidence type="ECO:0000256" key="4">
    <source>
        <dbReference type="ARBA" id="ARBA00022729"/>
    </source>
</evidence>
<dbReference type="PANTHER" id="PTHR30290">
    <property type="entry name" value="PERIPLASMIC BINDING COMPONENT OF ABC TRANSPORTER"/>
    <property type="match status" value="1"/>
</dbReference>
<comment type="similarity">
    <text evidence="2">Belongs to the bacterial solute-binding protein 5 family.</text>
</comment>
<comment type="caution">
    <text evidence="6">The sequence shown here is derived from an EMBL/GenBank/DDBJ whole genome shotgun (WGS) entry which is preliminary data.</text>
</comment>
<dbReference type="InterPro" id="IPR030678">
    <property type="entry name" value="Peptide/Ni-bd"/>
</dbReference>
<accession>A0AAW5R6H8</accession>
<dbReference type="Gene3D" id="3.40.190.10">
    <property type="entry name" value="Periplasmic binding protein-like II"/>
    <property type="match status" value="1"/>
</dbReference>
<sequence length="536" mass="59087">MTILREALWRIGDTSRRAGLSIVSAAALGISVAGYAHAADLYGPVADSPKMGGTLNMGLLLEPPGLDPFHQAADARIRVTVLVYQGLFYEAADGEAVPLLAESYEVSEDGKTYTIKLRSGVKFHTGKEMTAEDVKYSYDYVRNAENGSPGAGDFSVIESIDVVDPLTVRFNLSEPNASLLMALGNKYAGVIPAGYFDDESAKTRMNNESVGTGPYKLVEFNPNSNILLEKNADYWEEGAPYLDEINFAILPNSASMLVALRNERIDLVSLARPQDVQQIEGIEGIEIERFPSLNQKSIDLGLELAPLDDVRVRQAIALAVDKDEIMEAAIGGYGKVIGTIVAGLQDRWGVPLDALPVQGVDIEKAKALLAEAGHADGFSLTLTTINGYDWMDPAAVTLKEQLAKIGVDLDIQKVDLGVWINNFRSRQMGFTFNDWATQPDPNLLYYRHFHKQPAGSDFRNWNNEEASELLDKGRSEADYEARRAIYNDFQMLLAESAPTIMMFSSDHLIVRNQAVKNYVQHPTGWYYGLARAYLDR</sequence>
<dbReference type="GO" id="GO:1904680">
    <property type="term" value="F:peptide transmembrane transporter activity"/>
    <property type="evidence" value="ECO:0007669"/>
    <property type="project" value="TreeGrafter"/>
</dbReference>
<dbReference type="Gene3D" id="3.10.105.10">
    <property type="entry name" value="Dipeptide-binding Protein, Domain 3"/>
    <property type="match status" value="1"/>
</dbReference>
<dbReference type="InterPro" id="IPR000914">
    <property type="entry name" value="SBP_5_dom"/>
</dbReference>
<keyword evidence="3" id="KW-0813">Transport</keyword>
<dbReference type="GO" id="GO:0030288">
    <property type="term" value="C:outer membrane-bounded periplasmic space"/>
    <property type="evidence" value="ECO:0007669"/>
    <property type="project" value="UniProtKB-ARBA"/>
</dbReference>
<dbReference type="SUPFAM" id="SSF53850">
    <property type="entry name" value="Periplasmic binding protein-like II"/>
    <property type="match status" value="1"/>
</dbReference>
<dbReference type="GO" id="GO:0015833">
    <property type="term" value="P:peptide transport"/>
    <property type="evidence" value="ECO:0007669"/>
    <property type="project" value="TreeGrafter"/>
</dbReference>
<organism evidence="6 7">
    <name type="scientific">Microbaculum marinisediminis</name>
    <dbReference type="NCBI Taxonomy" id="2931392"/>
    <lineage>
        <taxon>Bacteria</taxon>
        <taxon>Pseudomonadati</taxon>
        <taxon>Pseudomonadota</taxon>
        <taxon>Alphaproteobacteria</taxon>
        <taxon>Hyphomicrobiales</taxon>
        <taxon>Tepidamorphaceae</taxon>
        <taxon>Microbaculum</taxon>
    </lineage>
</organism>
<feature type="domain" description="Solute-binding protein family 5" evidence="5">
    <location>
        <begin position="96"/>
        <end position="453"/>
    </location>
</feature>
<dbReference type="InterPro" id="IPR039424">
    <property type="entry name" value="SBP_5"/>
</dbReference>
<proteinExistence type="inferred from homology"/>
<protein>
    <submittedName>
        <fullName evidence="6">ABC transporter substrate-binding protein</fullName>
    </submittedName>
</protein>
<dbReference type="AlphaFoldDB" id="A0AAW5R6H8"/>
<evidence type="ECO:0000256" key="1">
    <source>
        <dbReference type="ARBA" id="ARBA00004418"/>
    </source>
</evidence>
<dbReference type="GO" id="GO:0043190">
    <property type="term" value="C:ATP-binding cassette (ABC) transporter complex"/>
    <property type="evidence" value="ECO:0007669"/>
    <property type="project" value="InterPro"/>
</dbReference>
<dbReference type="Pfam" id="PF00496">
    <property type="entry name" value="SBP_bac_5"/>
    <property type="match status" value="1"/>
</dbReference>
<evidence type="ECO:0000256" key="2">
    <source>
        <dbReference type="ARBA" id="ARBA00005695"/>
    </source>
</evidence>
<dbReference type="CDD" id="cd00995">
    <property type="entry name" value="PBP2_NikA_DppA_OppA_like"/>
    <property type="match status" value="1"/>
</dbReference>
<comment type="subcellular location">
    <subcellularLocation>
        <location evidence="1">Periplasm</location>
    </subcellularLocation>
</comment>
<name>A0AAW5R6H8_9HYPH</name>
<dbReference type="EMBL" id="JALIDZ010000011">
    <property type="protein sequence ID" value="MCT8974278.1"/>
    <property type="molecule type" value="Genomic_DNA"/>
</dbReference>
<evidence type="ECO:0000259" key="5">
    <source>
        <dbReference type="Pfam" id="PF00496"/>
    </source>
</evidence>